<evidence type="ECO:0000259" key="17">
    <source>
        <dbReference type="PROSITE" id="PS51195"/>
    </source>
</evidence>
<comment type="caution">
    <text evidence="18">The sequence shown here is derived from an EMBL/GenBank/DDBJ whole genome shotgun (WGS) entry which is preliminary data.</text>
</comment>
<evidence type="ECO:0000256" key="1">
    <source>
        <dbReference type="ARBA" id="ARBA00003706"/>
    </source>
</evidence>
<comment type="function">
    <text evidence="1">ATP-binding RNA helicase involved in the biogenesis of 60S ribosomal subunits and is required for the normal formation of 25S and 5.8S rRNAs.</text>
</comment>
<feature type="compositionally biased region" description="Basic and acidic residues" evidence="14">
    <location>
        <begin position="207"/>
        <end position="218"/>
    </location>
</feature>
<keyword evidence="8" id="KW-0067">ATP-binding</keyword>
<feature type="domain" description="Helicase ATP-binding" evidence="15">
    <location>
        <begin position="503"/>
        <end position="681"/>
    </location>
</feature>
<keyword evidence="5" id="KW-0547">Nucleotide-binding</keyword>
<dbReference type="GO" id="GO:0016787">
    <property type="term" value="F:hydrolase activity"/>
    <property type="evidence" value="ECO:0007669"/>
    <property type="project" value="UniProtKB-KW"/>
</dbReference>
<dbReference type="AlphaFoldDB" id="A0A9W4JB57"/>
<dbReference type="InterPro" id="IPR014001">
    <property type="entry name" value="Helicase_ATP-bd"/>
</dbReference>
<evidence type="ECO:0000256" key="12">
    <source>
        <dbReference type="ARBA" id="ARBA00047984"/>
    </source>
</evidence>
<dbReference type="InterPro" id="IPR046497">
    <property type="entry name" value="DUF6590"/>
</dbReference>
<dbReference type="PANTHER" id="PTHR47959:SF21">
    <property type="entry name" value="DEAD-BOX HELICASE 56"/>
    <property type="match status" value="1"/>
</dbReference>
<feature type="region of interest" description="Disordered" evidence="14">
    <location>
        <begin position="785"/>
        <end position="833"/>
    </location>
</feature>
<evidence type="ECO:0000256" key="11">
    <source>
        <dbReference type="ARBA" id="ARBA00038041"/>
    </source>
</evidence>
<keyword evidence="10" id="KW-0539">Nucleus</keyword>
<evidence type="ECO:0000256" key="7">
    <source>
        <dbReference type="ARBA" id="ARBA00022806"/>
    </source>
</evidence>
<organism evidence="18 19">
    <name type="scientific">Penicillium salamii</name>
    <dbReference type="NCBI Taxonomy" id="1612424"/>
    <lineage>
        <taxon>Eukaryota</taxon>
        <taxon>Fungi</taxon>
        <taxon>Dikarya</taxon>
        <taxon>Ascomycota</taxon>
        <taxon>Pezizomycotina</taxon>
        <taxon>Eurotiomycetes</taxon>
        <taxon>Eurotiomycetidae</taxon>
        <taxon>Eurotiales</taxon>
        <taxon>Aspergillaceae</taxon>
        <taxon>Penicillium</taxon>
    </lineage>
</organism>
<comment type="similarity">
    <text evidence="11">Belongs to the DEAD box helicase family. DDX56/DBP9 subfamily.</text>
</comment>
<evidence type="ECO:0000256" key="8">
    <source>
        <dbReference type="ARBA" id="ARBA00022840"/>
    </source>
</evidence>
<dbReference type="Proteomes" id="UP001152646">
    <property type="component" value="Unassembled WGS sequence"/>
</dbReference>
<gene>
    <name evidence="18" type="ORF">PSALAMII_LOCUS6665</name>
</gene>
<feature type="compositionally biased region" description="Polar residues" evidence="14">
    <location>
        <begin position="174"/>
        <end position="194"/>
    </location>
</feature>
<dbReference type="Pfam" id="PF00270">
    <property type="entry name" value="DEAD"/>
    <property type="match status" value="1"/>
</dbReference>
<evidence type="ECO:0000313" key="18">
    <source>
        <dbReference type="EMBL" id="CAG8386959.1"/>
    </source>
</evidence>
<dbReference type="CDD" id="cd17961">
    <property type="entry name" value="DEADc_DDX56"/>
    <property type="match status" value="1"/>
</dbReference>
<dbReference type="InterPro" id="IPR050079">
    <property type="entry name" value="DEAD_box_RNA_helicase"/>
</dbReference>
<accession>A0A9W4JB57</accession>
<dbReference type="CDD" id="cd18787">
    <property type="entry name" value="SF2_C_DEAD"/>
    <property type="match status" value="1"/>
</dbReference>
<dbReference type="Gene3D" id="3.40.50.300">
    <property type="entry name" value="P-loop containing nucleotide triphosphate hydrolases"/>
    <property type="match status" value="2"/>
</dbReference>
<sequence>MESEWVFHIESNRWFRSIYSHTGEPCWEWDSLGGSVPRTTRDDEVANLAQHEYGRSGSPFVPKDIYAHSTPSMSSQTRHTNLSDLQPQPAFEDRLCTDSSKMNIGHQFSQIEGTYLPGIHRAGDSMYPTADFQAGSSASSPPEWFQPDMQYEMPQEATHRGTGCTGISGRSKATRLSTSDASMLQSHPNDSQESALDASYMASGSNSEHKTLDPRYKKQRDPRSFFRVGRVFSMLWHENAGSNGNRHSKKVSPRSSSQFIRGKYQEPIYSSIRRMIVVKQQRGCCWCVPITTYRGQGVSKAGIDRSKHAVIYMRGDMPPAKEDEPAMTKQPLEVEPVRLEQKLDPMSRVNFGKVYTVEHNVKVLPVGEIKGASRDLFLEYFHSEFSTSRLQDTVVLIGDYQTFWPKAEIYYVITNFASPPAALSPPDKISQKSFNFLRSDQAYTHQNVTMKRKLDANDVPAPKAKVAEDKELDFEALNLDPRLRQALIKEKFTKPTLVQSKAIPLALEGKDILARAKTGSGKTAAYVLPILQAILQQKTADPSSNATTALILVPTRELAEQVQKVIVSFSSFCGKDIRSVNLTQKVSDEVQRSMLADFPDIVVSTPTRVYSNVNNSALSLDKITHLVIDEADLVLSYGYDDDINALSKAIPRGAQTFLMSATLTSEVDTLKDLYCRNPVILKLEEKEEKGAGVSQFVVKCAEDEKFLLTYVIFKLQLIKGKVIIFVADVDRCYRVKLFLEQFGLKSCVLNSELPINSRIHVVEEFNKGVYDIIIAADEQEVLGTKSKKTPEVKELEEAEPKEEMGESEDEQAQEETENGKKPESKKRRKMSAKEKDFSIARGIDFQDVACVLNFDLPTTSKSYTHRIGRTGRAGKAGMALSFVVPADQYGKHRPTSIPSTKHDESMLAKIVKRQAKLGHEVKPYHFEMSQVDAFRYRMTDALRAVTRLAIQEARGREIRQELIKSEKLKRHFEDNPDELRQLRHDGELRAARVQAHLKHVPEYLMPAKGRKGISKENAGYVSFSKSKQNRIRKARDRNRARGKSGGKSDPLKTFNRSKK</sequence>
<evidence type="ECO:0000256" key="13">
    <source>
        <dbReference type="PROSITE-ProRule" id="PRU00552"/>
    </source>
</evidence>
<evidence type="ECO:0000256" key="3">
    <source>
        <dbReference type="ARBA" id="ARBA00012552"/>
    </source>
</evidence>
<feature type="domain" description="Helicase C-terminal" evidence="16">
    <location>
        <begin position="692"/>
        <end position="929"/>
    </location>
</feature>
<dbReference type="SUPFAM" id="SSF52540">
    <property type="entry name" value="P-loop containing nucleoside triphosphate hydrolases"/>
    <property type="match status" value="2"/>
</dbReference>
<dbReference type="GO" id="GO:0010467">
    <property type="term" value="P:gene expression"/>
    <property type="evidence" value="ECO:0007669"/>
    <property type="project" value="UniProtKB-ARBA"/>
</dbReference>
<evidence type="ECO:0000259" key="15">
    <source>
        <dbReference type="PROSITE" id="PS51192"/>
    </source>
</evidence>
<dbReference type="InterPro" id="IPR027417">
    <property type="entry name" value="P-loop_NTPase"/>
</dbReference>
<evidence type="ECO:0000256" key="2">
    <source>
        <dbReference type="ARBA" id="ARBA00004123"/>
    </source>
</evidence>
<feature type="domain" description="DEAD-box RNA helicase Q" evidence="17">
    <location>
        <begin position="472"/>
        <end position="500"/>
    </location>
</feature>
<feature type="short sequence motif" description="Q motif" evidence="13">
    <location>
        <begin position="472"/>
        <end position="500"/>
    </location>
</feature>
<evidence type="ECO:0000256" key="5">
    <source>
        <dbReference type="ARBA" id="ARBA00022741"/>
    </source>
</evidence>
<evidence type="ECO:0000256" key="9">
    <source>
        <dbReference type="ARBA" id="ARBA00022884"/>
    </source>
</evidence>
<dbReference type="SMART" id="SM00487">
    <property type="entry name" value="DEXDc"/>
    <property type="match status" value="1"/>
</dbReference>
<dbReference type="GO" id="GO:0005524">
    <property type="term" value="F:ATP binding"/>
    <property type="evidence" value="ECO:0007669"/>
    <property type="project" value="UniProtKB-KW"/>
</dbReference>
<evidence type="ECO:0000259" key="16">
    <source>
        <dbReference type="PROSITE" id="PS51194"/>
    </source>
</evidence>
<comment type="subcellular location">
    <subcellularLocation>
        <location evidence="2">Nucleus</location>
    </subcellularLocation>
</comment>
<feature type="compositionally biased region" description="Basic residues" evidence="14">
    <location>
        <begin position="1027"/>
        <end position="1044"/>
    </location>
</feature>
<dbReference type="GO" id="GO:0042254">
    <property type="term" value="P:ribosome biogenesis"/>
    <property type="evidence" value="ECO:0007669"/>
    <property type="project" value="UniProtKB-KW"/>
</dbReference>
<dbReference type="InterPro" id="IPR014014">
    <property type="entry name" value="RNA_helicase_DEAD_Q_motif"/>
</dbReference>
<evidence type="ECO:0000256" key="6">
    <source>
        <dbReference type="ARBA" id="ARBA00022801"/>
    </source>
</evidence>
<dbReference type="SMART" id="SM00490">
    <property type="entry name" value="HELICc"/>
    <property type="match status" value="1"/>
</dbReference>
<keyword evidence="4" id="KW-0690">Ribosome biogenesis</keyword>
<dbReference type="InterPro" id="IPR011545">
    <property type="entry name" value="DEAD/DEAH_box_helicase_dom"/>
</dbReference>
<keyword evidence="6" id="KW-0378">Hydrolase</keyword>
<feature type="compositionally biased region" description="Acidic residues" evidence="14">
    <location>
        <begin position="796"/>
        <end position="816"/>
    </location>
</feature>
<protein>
    <recommendedName>
        <fullName evidence="3">RNA helicase</fullName>
        <ecNumber evidence="3">3.6.4.13</ecNumber>
    </recommendedName>
</protein>
<evidence type="ECO:0000256" key="10">
    <source>
        <dbReference type="ARBA" id="ARBA00023242"/>
    </source>
</evidence>
<dbReference type="GO" id="GO:0003723">
    <property type="term" value="F:RNA binding"/>
    <property type="evidence" value="ECO:0007669"/>
    <property type="project" value="UniProtKB-KW"/>
</dbReference>
<dbReference type="InterPro" id="IPR001650">
    <property type="entry name" value="Helicase_C-like"/>
</dbReference>
<dbReference type="GO" id="GO:0005829">
    <property type="term" value="C:cytosol"/>
    <property type="evidence" value="ECO:0007669"/>
    <property type="project" value="TreeGrafter"/>
</dbReference>
<proteinExistence type="inferred from homology"/>
<dbReference type="EC" id="3.6.4.13" evidence="3"/>
<name>A0A9W4JB57_9EURO</name>
<dbReference type="PROSITE" id="PS51192">
    <property type="entry name" value="HELICASE_ATP_BIND_1"/>
    <property type="match status" value="1"/>
</dbReference>
<feature type="region of interest" description="Disordered" evidence="14">
    <location>
        <begin position="1016"/>
        <end position="1059"/>
    </location>
</feature>
<dbReference type="PROSITE" id="PS51195">
    <property type="entry name" value="Q_MOTIF"/>
    <property type="match status" value="1"/>
</dbReference>
<dbReference type="PANTHER" id="PTHR47959">
    <property type="entry name" value="ATP-DEPENDENT RNA HELICASE RHLE-RELATED"/>
    <property type="match status" value="1"/>
</dbReference>
<evidence type="ECO:0000256" key="4">
    <source>
        <dbReference type="ARBA" id="ARBA00022517"/>
    </source>
</evidence>
<feature type="region of interest" description="Disordered" evidence="14">
    <location>
        <begin position="158"/>
        <end position="218"/>
    </location>
</feature>
<reference evidence="18" key="1">
    <citation type="submission" date="2021-07" db="EMBL/GenBank/DDBJ databases">
        <authorList>
            <person name="Branca A.L. A."/>
        </authorList>
    </citation>
    <scope>NUCLEOTIDE SEQUENCE</scope>
</reference>
<evidence type="ECO:0000313" key="19">
    <source>
        <dbReference type="Proteomes" id="UP001152646"/>
    </source>
</evidence>
<comment type="catalytic activity">
    <reaction evidence="12">
        <text>ATP + H2O = ADP + phosphate + H(+)</text>
        <dbReference type="Rhea" id="RHEA:13065"/>
        <dbReference type="ChEBI" id="CHEBI:15377"/>
        <dbReference type="ChEBI" id="CHEBI:15378"/>
        <dbReference type="ChEBI" id="CHEBI:30616"/>
        <dbReference type="ChEBI" id="CHEBI:43474"/>
        <dbReference type="ChEBI" id="CHEBI:456216"/>
        <dbReference type="EC" id="3.6.4.13"/>
    </reaction>
</comment>
<dbReference type="Pfam" id="PF20233">
    <property type="entry name" value="DUF6590"/>
    <property type="match status" value="1"/>
</dbReference>
<dbReference type="Pfam" id="PF00271">
    <property type="entry name" value="Helicase_C"/>
    <property type="match status" value="2"/>
</dbReference>
<keyword evidence="7" id="KW-0347">Helicase</keyword>
<dbReference type="GO" id="GO:0003724">
    <property type="term" value="F:RNA helicase activity"/>
    <property type="evidence" value="ECO:0007669"/>
    <property type="project" value="UniProtKB-EC"/>
</dbReference>
<keyword evidence="9" id="KW-0694">RNA-binding</keyword>
<dbReference type="GO" id="GO:0005634">
    <property type="term" value="C:nucleus"/>
    <property type="evidence" value="ECO:0007669"/>
    <property type="project" value="UniProtKB-SubCell"/>
</dbReference>
<evidence type="ECO:0000256" key="14">
    <source>
        <dbReference type="SAM" id="MobiDB-lite"/>
    </source>
</evidence>
<dbReference type="OrthoDB" id="1191041at2759"/>
<dbReference type="EMBL" id="CAJVPA010000192">
    <property type="protein sequence ID" value="CAG8386959.1"/>
    <property type="molecule type" value="Genomic_DNA"/>
</dbReference>
<dbReference type="PROSITE" id="PS51194">
    <property type="entry name" value="HELICASE_CTER"/>
    <property type="match status" value="1"/>
</dbReference>